<dbReference type="EMBL" id="JBANQN010000010">
    <property type="protein sequence ID" value="KAK6778442.1"/>
    <property type="molecule type" value="Genomic_DNA"/>
</dbReference>
<accession>A0AAN8T4M1</accession>
<comment type="subcellular location">
    <subcellularLocation>
        <location evidence="1">Membrane</location>
        <topology evidence="1">Peripheral membrane protein</topology>
    </subcellularLocation>
</comment>
<dbReference type="InterPro" id="IPR006121">
    <property type="entry name" value="HMA_dom"/>
</dbReference>
<reference evidence="4 5" key="1">
    <citation type="submission" date="2024-02" db="EMBL/GenBank/DDBJ databases">
        <title>de novo genome assembly of Solanum bulbocastanum strain 11H21.</title>
        <authorList>
            <person name="Hosaka A.J."/>
        </authorList>
    </citation>
    <scope>NUCLEOTIDE SEQUENCE [LARGE SCALE GENOMIC DNA]</scope>
    <source>
        <tissue evidence="4">Young leaves</tissue>
    </source>
</reference>
<feature type="domain" description="HMA" evidence="3">
    <location>
        <begin position="25"/>
        <end position="88"/>
    </location>
</feature>
<feature type="domain" description="HMA" evidence="3">
    <location>
        <begin position="139"/>
        <end position="207"/>
    </location>
</feature>
<dbReference type="PROSITE" id="PS50846">
    <property type="entry name" value="HMA_2"/>
    <property type="match status" value="2"/>
</dbReference>
<dbReference type="Proteomes" id="UP001371456">
    <property type="component" value="Unassembled WGS sequence"/>
</dbReference>
<organism evidence="4 5">
    <name type="scientific">Solanum bulbocastanum</name>
    <name type="common">Wild potato</name>
    <dbReference type="NCBI Taxonomy" id="147425"/>
    <lineage>
        <taxon>Eukaryota</taxon>
        <taxon>Viridiplantae</taxon>
        <taxon>Streptophyta</taxon>
        <taxon>Embryophyta</taxon>
        <taxon>Tracheophyta</taxon>
        <taxon>Spermatophyta</taxon>
        <taxon>Magnoliopsida</taxon>
        <taxon>eudicotyledons</taxon>
        <taxon>Gunneridae</taxon>
        <taxon>Pentapetalae</taxon>
        <taxon>asterids</taxon>
        <taxon>lamiids</taxon>
        <taxon>Solanales</taxon>
        <taxon>Solanaceae</taxon>
        <taxon>Solanoideae</taxon>
        <taxon>Solaneae</taxon>
        <taxon>Solanum</taxon>
    </lineage>
</organism>
<comment type="caution">
    <text evidence="4">The sequence shown here is derived from an EMBL/GenBank/DDBJ whole genome shotgun (WGS) entry which is preliminary data.</text>
</comment>
<evidence type="ECO:0000259" key="3">
    <source>
        <dbReference type="PROSITE" id="PS50846"/>
    </source>
</evidence>
<dbReference type="InterPro" id="IPR036163">
    <property type="entry name" value="HMA_dom_sf"/>
</dbReference>
<gene>
    <name evidence="4" type="ORF">RDI58_025160</name>
</gene>
<feature type="compositionally biased region" description="Basic and acidic residues" evidence="2">
    <location>
        <begin position="1"/>
        <end position="25"/>
    </location>
</feature>
<dbReference type="Pfam" id="PF00403">
    <property type="entry name" value="HMA"/>
    <property type="match status" value="2"/>
</dbReference>
<feature type="region of interest" description="Disordered" evidence="2">
    <location>
        <begin position="205"/>
        <end position="265"/>
    </location>
</feature>
<evidence type="ECO:0000256" key="2">
    <source>
        <dbReference type="SAM" id="MobiDB-lite"/>
    </source>
</evidence>
<dbReference type="GO" id="GO:0016020">
    <property type="term" value="C:membrane"/>
    <property type="evidence" value="ECO:0007669"/>
    <property type="project" value="UniProtKB-SubCell"/>
</dbReference>
<proteinExistence type="predicted"/>
<feature type="compositionally biased region" description="Basic and acidic residues" evidence="2">
    <location>
        <begin position="240"/>
        <end position="256"/>
    </location>
</feature>
<keyword evidence="5" id="KW-1185">Reference proteome</keyword>
<feature type="region of interest" description="Disordered" evidence="2">
    <location>
        <begin position="1"/>
        <end position="26"/>
    </location>
</feature>
<protein>
    <recommendedName>
        <fullName evidence="3">HMA domain-containing protein</fullName>
    </recommendedName>
</protein>
<feature type="region of interest" description="Disordered" evidence="2">
    <location>
        <begin position="87"/>
        <end position="134"/>
    </location>
</feature>
<evidence type="ECO:0000256" key="1">
    <source>
        <dbReference type="ARBA" id="ARBA00004170"/>
    </source>
</evidence>
<name>A0AAN8T4M1_SOLBU</name>
<dbReference type="Gene3D" id="3.30.70.100">
    <property type="match status" value="2"/>
</dbReference>
<dbReference type="InterPro" id="IPR044594">
    <property type="entry name" value="HIPP01/3/5/6"/>
</dbReference>
<dbReference type="AlphaFoldDB" id="A0AAN8T4M1"/>
<dbReference type="PANTHER" id="PTHR46413">
    <property type="entry name" value="HEAVY METAL-ASSOCIATED ISOPRENYLATED PLANT PROTEIN 6"/>
    <property type="match status" value="1"/>
</dbReference>
<dbReference type="CDD" id="cd00371">
    <property type="entry name" value="HMA"/>
    <property type="match status" value="2"/>
</dbReference>
<dbReference type="PANTHER" id="PTHR46413:SF20">
    <property type="entry name" value="HEAVY METAL-ASSOCIATED ISOPRENYLATED PLANT PROTEIN 3-LIKE"/>
    <property type="match status" value="1"/>
</dbReference>
<dbReference type="GO" id="GO:0046872">
    <property type="term" value="F:metal ion binding"/>
    <property type="evidence" value="ECO:0007669"/>
    <property type="project" value="InterPro"/>
</dbReference>
<feature type="compositionally biased region" description="Basic and acidic residues" evidence="2">
    <location>
        <begin position="205"/>
        <end position="230"/>
    </location>
</feature>
<evidence type="ECO:0000313" key="4">
    <source>
        <dbReference type="EMBL" id="KAK6778442.1"/>
    </source>
</evidence>
<dbReference type="GO" id="GO:0009626">
    <property type="term" value="P:plant-type hypersensitive response"/>
    <property type="evidence" value="ECO:0007669"/>
    <property type="project" value="UniProtKB-KW"/>
</dbReference>
<dbReference type="SUPFAM" id="SSF55008">
    <property type="entry name" value="HMA, heavy metal-associated domain"/>
    <property type="match status" value="2"/>
</dbReference>
<evidence type="ECO:0000313" key="5">
    <source>
        <dbReference type="Proteomes" id="UP001371456"/>
    </source>
</evidence>
<sequence length="348" mass="38055">MGHKNEETKVEGAEKKNEGAEKKSEASIVLKLDLHCEGCAQKVRRFIRHTHGVEKVKSDCETGKLTVKGDVDPSWLRERVEIKTKKKVDLISSPPKKDAGDKKSGGDGTAGDKKSGEKAEKKTEDKKVDEKKPKEAQVISVVALKLRVHCDGCAHKIKRVIKKINGVKEVNIESEKDLATVKGTMDIKKLTPYLIDKLKQNVEVVPSKKDNGGGEKKAKEGDNDKKEKESGGGGGGGGKGGDKKETSDIEKKDGESKVASSGGGGGEVVNKMEYYGYNANTFYAMPMQHHGYMNQDYGTTMYNHGYGHTGYVVEYGHQPQYVPPPPPPTYLNAPQMFSDENPNGCFIM</sequence>